<keyword evidence="1" id="KW-0472">Membrane</keyword>
<gene>
    <name evidence="2" type="ORF">EGY25_03280</name>
</gene>
<feature type="transmembrane region" description="Helical" evidence="1">
    <location>
        <begin position="73"/>
        <end position="94"/>
    </location>
</feature>
<keyword evidence="1" id="KW-1133">Transmembrane helix</keyword>
<dbReference type="EMBL" id="SPVH01000002">
    <property type="protein sequence ID" value="TFW14717.1"/>
    <property type="molecule type" value="Genomic_DNA"/>
</dbReference>
<reference evidence="2 3" key="1">
    <citation type="submission" date="2019-03" db="EMBL/GenBank/DDBJ databases">
        <title>Draft genome of Brevundimonas sp. a heavy metal resistant soil bacteria.</title>
        <authorList>
            <person name="Soto J."/>
        </authorList>
    </citation>
    <scope>NUCLEOTIDE SEQUENCE [LARGE SCALE GENOMIC DNA]</scope>
    <source>
        <strain evidence="2 3">B-10</strain>
    </source>
</reference>
<organism evidence="2 3">
    <name type="scientific">Brevundimonas intermedia</name>
    <dbReference type="NCBI Taxonomy" id="74315"/>
    <lineage>
        <taxon>Bacteria</taxon>
        <taxon>Pseudomonadati</taxon>
        <taxon>Pseudomonadota</taxon>
        <taxon>Alphaproteobacteria</taxon>
        <taxon>Caulobacterales</taxon>
        <taxon>Caulobacteraceae</taxon>
        <taxon>Brevundimonas</taxon>
    </lineage>
</organism>
<keyword evidence="1" id="KW-0812">Transmembrane</keyword>
<feature type="transmembrane region" description="Helical" evidence="1">
    <location>
        <begin position="12"/>
        <end position="31"/>
    </location>
</feature>
<keyword evidence="3" id="KW-1185">Reference proteome</keyword>
<dbReference type="OrthoDB" id="9813621at2"/>
<evidence type="ECO:0000313" key="2">
    <source>
        <dbReference type="EMBL" id="TFW14717.1"/>
    </source>
</evidence>
<proteinExistence type="predicted"/>
<evidence type="ECO:0000256" key="1">
    <source>
        <dbReference type="SAM" id="Phobius"/>
    </source>
</evidence>
<protein>
    <submittedName>
        <fullName evidence="2">Uncharacterized protein</fullName>
    </submittedName>
</protein>
<sequence>MIQNSGARSRRWRVIRWLSIACLLALPWIAMQFTREVAWTASDFATMAALLIGAGLAFEVLISRTLSPRPRWLIGLTIVGVIALVWAEGAVGVFH</sequence>
<dbReference type="Proteomes" id="UP000298216">
    <property type="component" value="Unassembled WGS sequence"/>
</dbReference>
<feature type="transmembrane region" description="Helical" evidence="1">
    <location>
        <begin position="37"/>
        <end position="61"/>
    </location>
</feature>
<dbReference type="AlphaFoldDB" id="A0A4Y9RZQ0"/>
<name>A0A4Y9RZQ0_9CAUL</name>
<accession>A0A4Y9RZQ0</accession>
<evidence type="ECO:0000313" key="3">
    <source>
        <dbReference type="Proteomes" id="UP000298216"/>
    </source>
</evidence>
<comment type="caution">
    <text evidence="2">The sequence shown here is derived from an EMBL/GenBank/DDBJ whole genome shotgun (WGS) entry which is preliminary data.</text>
</comment>